<evidence type="ECO:0000256" key="3">
    <source>
        <dbReference type="ARBA" id="ARBA00022989"/>
    </source>
</evidence>
<dbReference type="AlphaFoldDB" id="A0A6P1YSI4"/>
<keyword evidence="3 5" id="KW-1133">Transmembrane helix</keyword>
<protein>
    <submittedName>
        <fullName evidence="6">Type IV secretion system protein VirB3</fullName>
    </submittedName>
</protein>
<dbReference type="EMBL" id="CP048631">
    <property type="protein sequence ID" value="QIB36448.1"/>
    <property type="molecule type" value="Genomic_DNA"/>
</dbReference>
<evidence type="ECO:0000313" key="6">
    <source>
        <dbReference type="EMBL" id="QIB36448.1"/>
    </source>
</evidence>
<geneLocation type="plasmid" evidence="7">
    <name>plgm</name>
</geneLocation>
<keyword evidence="7" id="KW-1185">Reference proteome</keyword>
<evidence type="ECO:0000256" key="2">
    <source>
        <dbReference type="ARBA" id="ARBA00022692"/>
    </source>
</evidence>
<feature type="transmembrane region" description="Helical" evidence="5">
    <location>
        <begin position="39"/>
        <end position="65"/>
    </location>
</feature>
<dbReference type="RefSeq" id="WP_163078084.1">
    <property type="nucleotide sequence ID" value="NZ_CP048631.1"/>
</dbReference>
<dbReference type="GO" id="GO:0016020">
    <property type="term" value="C:membrane"/>
    <property type="evidence" value="ECO:0007669"/>
    <property type="project" value="UniProtKB-SubCell"/>
</dbReference>
<evidence type="ECO:0000256" key="4">
    <source>
        <dbReference type="ARBA" id="ARBA00023136"/>
    </source>
</evidence>
<comment type="subcellular location">
    <subcellularLocation>
        <location evidence="1">Membrane</location>
    </subcellularLocation>
</comment>
<evidence type="ECO:0000256" key="1">
    <source>
        <dbReference type="ARBA" id="ARBA00004370"/>
    </source>
</evidence>
<keyword evidence="2 5" id="KW-0812">Transmembrane</keyword>
<keyword evidence="4 5" id="KW-0472">Membrane</keyword>
<dbReference type="Pfam" id="PF05101">
    <property type="entry name" value="VirB3"/>
    <property type="match status" value="1"/>
</dbReference>
<sequence>MSKAAGEPALEEEMLFLACTRPAVFAGAPMETLPVNSAIGLLTGFILLDNFIVGVAITASLHMVCREIVKRDPNRFRLIGAWLFTSLRCLNRDYWGGSSVTPLQTIRHYDERDYGL</sequence>
<dbReference type="InterPro" id="IPR007792">
    <property type="entry name" value="T4SS_VirB3/TrbD/AvhB"/>
</dbReference>
<organism evidence="6 7">
    <name type="scientific">Ancylobacter pratisalsi</name>
    <dbReference type="NCBI Taxonomy" id="1745854"/>
    <lineage>
        <taxon>Bacteria</taxon>
        <taxon>Pseudomonadati</taxon>
        <taxon>Pseudomonadota</taxon>
        <taxon>Alphaproteobacteria</taxon>
        <taxon>Hyphomicrobiales</taxon>
        <taxon>Xanthobacteraceae</taxon>
        <taxon>Ancylobacter</taxon>
    </lineage>
</organism>
<name>A0A6P1YSI4_9HYPH</name>
<evidence type="ECO:0000256" key="5">
    <source>
        <dbReference type="SAM" id="Phobius"/>
    </source>
</evidence>
<dbReference type="Proteomes" id="UP000464751">
    <property type="component" value="Plasmid pLGM"/>
</dbReference>
<accession>A0A6P1YSI4</accession>
<proteinExistence type="predicted"/>
<dbReference type="KEGG" id="apra:G3A50_21700"/>
<reference evidence="6 7" key="1">
    <citation type="submission" date="2020-02" db="EMBL/GenBank/DDBJ databases">
        <authorList>
            <person name="Li G."/>
        </authorList>
    </citation>
    <scope>NUCLEOTIDE SEQUENCE [LARGE SCALE GENOMIC DNA]</scope>
    <source>
        <strain evidence="6 7">DSM 102029</strain>
        <plasmid evidence="7">plgm</plasmid>
    </source>
</reference>
<keyword evidence="6" id="KW-0614">Plasmid</keyword>
<gene>
    <name evidence="6" type="ORF">G3A50_21700</name>
</gene>
<evidence type="ECO:0000313" key="7">
    <source>
        <dbReference type="Proteomes" id="UP000464751"/>
    </source>
</evidence>